<dbReference type="GO" id="GO:0006508">
    <property type="term" value="P:proteolysis"/>
    <property type="evidence" value="ECO:0007669"/>
    <property type="project" value="UniProtKB-KW"/>
</dbReference>
<comment type="caution">
    <text evidence="1">The sequence shown here is derived from an EMBL/GenBank/DDBJ whole genome shotgun (WGS) entry which is preliminary data.</text>
</comment>
<gene>
    <name evidence="1" type="ORF">CTI12_AA320610</name>
</gene>
<accession>A0A2U1N0A3</accession>
<evidence type="ECO:0000313" key="1">
    <source>
        <dbReference type="EMBL" id="PWA66942.1"/>
    </source>
</evidence>
<name>A0A2U1N0A3_ARTAN</name>
<keyword evidence="1" id="KW-0378">Hydrolase</keyword>
<dbReference type="AlphaFoldDB" id="A0A2U1N0A3"/>
<dbReference type="OrthoDB" id="1748551at2759"/>
<dbReference type="GO" id="GO:0008233">
    <property type="term" value="F:peptidase activity"/>
    <property type="evidence" value="ECO:0007669"/>
    <property type="project" value="UniProtKB-KW"/>
</dbReference>
<keyword evidence="2" id="KW-1185">Reference proteome</keyword>
<dbReference type="PANTHER" id="PTHR34835:SF90">
    <property type="entry name" value="AMINOTRANSFERASE-LIKE PLANT MOBILE DOMAIN-CONTAINING PROTEIN"/>
    <property type="match status" value="1"/>
</dbReference>
<dbReference type="Proteomes" id="UP000245207">
    <property type="component" value="Unassembled WGS sequence"/>
</dbReference>
<dbReference type="SUPFAM" id="SSF54001">
    <property type="entry name" value="Cysteine proteinases"/>
    <property type="match status" value="1"/>
</dbReference>
<sequence length="598" mass="69482">MEVVKQKDNKSNGFTSITSRQCPAKLFDVVKTLSGAQKKDVTNMGFASILKLDILCNPLKLGYWVVDKLNTKMLSLEIDNKTSLQITRQSVQDIFGFPMGNIKVEDGTRADTRNNITREWRGQYPPAKKGGIQRVYLGHIMKQIKKERKEGTKRSFLPCLNNIEDISNMDWCGYLLKCLRNSKLNWKRDSDKSWYTGPLLFLILFYLDSTRSLAPNVEKLKPAIKFWNNEMLKNAEKEELDVGGFGTKVFSRPVEQIQNQGTQEYPYNAQFLQEYIYEIKAQKQLQKAAKLERDVIATINARNESKKRRMDDFEAPSFDLGFSPLKSQKHERNPNELEFIFETNEGLEVYRAIFESLIPKCEIHAGIIDLWSRKLNEEERHRNVNSTSRLFCHTGVLTTEMLNQPSGDFSMFHIFKQEMDIILKTTNESINEFDMVFFPIILHTHFFLLCFDLKHDCYDIINNSAAGDLFKYENVPIKLHPNASTMRRVWPRRLEMAWRTTNNNKDCGVFVMRHMETYDGTSIASWNPGLKPEGDGQDAQLDDLRKKYVTCLLVWKNNILKGKVLAEADFYVRLQPEKKTELDGYALERIEERFALWG</sequence>
<keyword evidence="1" id="KW-0645">Protease</keyword>
<protein>
    <submittedName>
        <fullName evidence="1">Ulp1 protease family, C-terminal catalytic domain-containing protein</fullName>
    </submittedName>
</protein>
<organism evidence="1 2">
    <name type="scientific">Artemisia annua</name>
    <name type="common">Sweet wormwood</name>
    <dbReference type="NCBI Taxonomy" id="35608"/>
    <lineage>
        <taxon>Eukaryota</taxon>
        <taxon>Viridiplantae</taxon>
        <taxon>Streptophyta</taxon>
        <taxon>Embryophyta</taxon>
        <taxon>Tracheophyta</taxon>
        <taxon>Spermatophyta</taxon>
        <taxon>Magnoliopsida</taxon>
        <taxon>eudicotyledons</taxon>
        <taxon>Gunneridae</taxon>
        <taxon>Pentapetalae</taxon>
        <taxon>asterids</taxon>
        <taxon>campanulids</taxon>
        <taxon>Asterales</taxon>
        <taxon>Asteraceae</taxon>
        <taxon>Asteroideae</taxon>
        <taxon>Anthemideae</taxon>
        <taxon>Artemisiinae</taxon>
        <taxon>Artemisia</taxon>
    </lineage>
</organism>
<proteinExistence type="predicted"/>
<evidence type="ECO:0000313" key="2">
    <source>
        <dbReference type="Proteomes" id="UP000245207"/>
    </source>
</evidence>
<reference evidence="1 2" key="1">
    <citation type="journal article" date="2018" name="Mol. Plant">
        <title>The genome of Artemisia annua provides insight into the evolution of Asteraceae family and artemisinin biosynthesis.</title>
        <authorList>
            <person name="Shen Q."/>
            <person name="Zhang L."/>
            <person name="Liao Z."/>
            <person name="Wang S."/>
            <person name="Yan T."/>
            <person name="Shi P."/>
            <person name="Liu M."/>
            <person name="Fu X."/>
            <person name="Pan Q."/>
            <person name="Wang Y."/>
            <person name="Lv Z."/>
            <person name="Lu X."/>
            <person name="Zhang F."/>
            <person name="Jiang W."/>
            <person name="Ma Y."/>
            <person name="Chen M."/>
            <person name="Hao X."/>
            <person name="Li L."/>
            <person name="Tang Y."/>
            <person name="Lv G."/>
            <person name="Zhou Y."/>
            <person name="Sun X."/>
            <person name="Brodelius P.E."/>
            <person name="Rose J.K.C."/>
            <person name="Tang K."/>
        </authorList>
    </citation>
    <scope>NUCLEOTIDE SEQUENCE [LARGE SCALE GENOMIC DNA]</scope>
    <source>
        <strain evidence="2">cv. Huhao1</strain>
        <tissue evidence="1">Leaf</tissue>
    </source>
</reference>
<dbReference type="PANTHER" id="PTHR34835">
    <property type="entry name" value="OS07G0283600 PROTEIN-RELATED"/>
    <property type="match status" value="1"/>
</dbReference>
<dbReference type="EMBL" id="PKPP01003931">
    <property type="protein sequence ID" value="PWA66942.1"/>
    <property type="molecule type" value="Genomic_DNA"/>
</dbReference>
<dbReference type="InterPro" id="IPR038765">
    <property type="entry name" value="Papain-like_cys_pep_sf"/>
</dbReference>
<dbReference type="Gene3D" id="3.40.395.10">
    <property type="entry name" value="Adenoviral Proteinase, Chain A"/>
    <property type="match status" value="1"/>
</dbReference>